<dbReference type="Proteomes" id="UP001362999">
    <property type="component" value="Unassembled WGS sequence"/>
</dbReference>
<dbReference type="EMBL" id="JAWWNJ010000002">
    <property type="protein sequence ID" value="KAK7061962.1"/>
    <property type="molecule type" value="Genomic_DNA"/>
</dbReference>
<dbReference type="Gene3D" id="2.60.40.640">
    <property type="match status" value="1"/>
</dbReference>
<dbReference type="AlphaFoldDB" id="A0AAW0E9H2"/>
<protein>
    <recommendedName>
        <fullName evidence="4">Arrestin-like N-terminal domain-containing protein</fullName>
    </recommendedName>
</protein>
<evidence type="ECO:0000256" key="1">
    <source>
        <dbReference type="SAM" id="MobiDB-lite"/>
    </source>
</evidence>
<evidence type="ECO:0000313" key="3">
    <source>
        <dbReference type="Proteomes" id="UP001362999"/>
    </source>
</evidence>
<evidence type="ECO:0000313" key="2">
    <source>
        <dbReference type="EMBL" id="KAK7061962.1"/>
    </source>
</evidence>
<accession>A0AAW0E9H2</accession>
<sequence length="455" mass="49408">MSTATIPTYAEPIQPTFSRTPSYSAEPGLYEQRLALNARSLPRATGNFITSSKSGSAKLRLTAQQNNIDLPIYGSGGVVEGTVELTKTDNISSVEVTVEGRLELKEIAGGGHTETKLCVDTALLWVKDDSNSICPTSLPFSLTLPTTFEYNSKRYALPPSHSIKLSGLPGFYATIDYTVGAVINKPHAVPTLVPLVKSRVLGINIGSTTVSTPFIYYPRTRPSVALPTPLRRFEGGFIESPEWKVYPSVLKAKEKSGTQDIFVKVYVPASRIYCSTQAIPFHVTFESTAFTLAAFLPYGPSTGNPGKPQATRFQLMRQSTVDVRFVGANRKTDIWRVDCIGEGTFRHAVRLLSGWTGDGATWTSFSGEIPIDPVKVTGFRIAGLSVSDCLLFSVTPPDVTKSTFTGIRAMIPVQLTTDPWIEDGRGIAQRQSFPVPPSPEEMGPEPDSESFAQAI</sequence>
<feature type="region of interest" description="Disordered" evidence="1">
    <location>
        <begin position="429"/>
        <end position="455"/>
    </location>
</feature>
<name>A0AAW0E9H2_9AGAR</name>
<proteinExistence type="predicted"/>
<evidence type="ECO:0008006" key="4">
    <source>
        <dbReference type="Google" id="ProtNLM"/>
    </source>
</evidence>
<reference evidence="2 3" key="1">
    <citation type="journal article" date="2024" name="J Genomics">
        <title>Draft genome sequencing and assembly of Favolaschia claudopus CIRM-BRFM 2984 isolated from oak limbs.</title>
        <authorList>
            <person name="Navarro D."/>
            <person name="Drula E."/>
            <person name="Chaduli D."/>
            <person name="Cazenave R."/>
            <person name="Ahrendt S."/>
            <person name="Wang J."/>
            <person name="Lipzen A."/>
            <person name="Daum C."/>
            <person name="Barry K."/>
            <person name="Grigoriev I.V."/>
            <person name="Favel A."/>
            <person name="Rosso M.N."/>
            <person name="Martin F."/>
        </authorList>
    </citation>
    <scope>NUCLEOTIDE SEQUENCE [LARGE SCALE GENOMIC DNA]</scope>
    <source>
        <strain evidence="2 3">CIRM-BRFM 2984</strain>
    </source>
</reference>
<gene>
    <name evidence="2" type="ORF">R3P38DRAFT_2493664</name>
</gene>
<keyword evidence="3" id="KW-1185">Reference proteome</keyword>
<dbReference type="InterPro" id="IPR014752">
    <property type="entry name" value="Arrestin-like_C"/>
</dbReference>
<comment type="caution">
    <text evidence="2">The sequence shown here is derived from an EMBL/GenBank/DDBJ whole genome shotgun (WGS) entry which is preliminary data.</text>
</comment>
<organism evidence="2 3">
    <name type="scientific">Favolaschia claudopus</name>
    <dbReference type="NCBI Taxonomy" id="2862362"/>
    <lineage>
        <taxon>Eukaryota</taxon>
        <taxon>Fungi</taxon>
        <taxon>Dikarya</taxon>
        <taxon>Basidiomycota</taxon>
        <taxon>Agaricomycotina</taxon>
        <taxon>Agaricomycetes</taxon>
        <taxon>Agaricomycetidae</taxon>
        <taxon>Agaricales</taxon>
        <taxon>Marasmiineae</taxon>
        <taxon>Mycenaceae</taxon>
        <taxon>Favolaschia</taxon>
    </lineage>
</organism>